<evidence type="ECO:0000256" key="1">
    <source>
        <dbReference type="ARBA" id="ARBA00022729"/>
    </source>
</evidence>
<keyword evidence="1" id="KW-0732">Signal</keyword>
<dbReference type="PANTHER" id="PTHR23221:SF7">
    <property type="entry name" value="PHOSPHATIDYLINOSITOL-GLYCAN-SPECIFIC PHOSPHOLIPASE D"/>
    <property type="match status" value="1"/>
</dbReference>
<dbReference type="Proteomes" id="UP000181998">
    <property type="component" value="Unassembled WGS sequence"/>
</dbReference>
<evidence type="ECO:0000313" key="7">
    <source>
        <dbReference type="Proteomes" id="UP000181998"/>
    </source>
</evidence>
<dbReference type="Pfam" id="PF00353">
    <property type="entry name" value="HemolysinCabind"/>
    <property type="match status" value="3"/>
</dbReference>
<dbReference type="GO" id="GO:0005509">
    <property type="term" value="F:calcium ion binding"/>
    <property type="evidence" value="ECO:0007669"/>
    <property type="project" value="InterPro"/>
</dbReference>
<name>A0A1H9FRZ1_9PROT</name>
<dbReference type="PANTHER" id="PTHR23221">
    <property type="entry name" value="GLYCOSYLPHOSPHATIDYLINOSITOL PHOSPHOLIPASE D"/>
    <property type="match status" value="1"/>
</dbReference>
<dbReference type="EMBL" id="FOFX01000048">
    <property type="protein sequence ID" value="SEQ40664.1"/>
    <property type="molecule type" value="Genomic_DNA"/>
</dbReference>
<dbReference type="SUPFAM" id="SSF69318">
    <property type="entry name" value="Integrin alpha N-terminal domain"/>
    <property type="match status" value="3"/>
</dbReference>
<keyword evidence="4" id="KW-0325">Glycoprotein</keyword>
<dbReference type="PROSITE" id="PS00330">
    <property type="entry name" value="HEMOLYSIN_CALCIUM"/>
    <property type="match status" value="1"/>
</dbReference>
<sequence>MATTSIDLADLDGSNGFRLNAETGYSFRSVSNAGDVNGDGLDDVSISISGDASRGYSSSGYVVFGKAAGFDAETNLSELDGSNGFRLNEGNSLEPAGDVNGDGFDDVIIGAGNHSYVVFGRASGFDAEVDLSSLDGSDGFRLEKSKVSAAGDVNGDGFDDVIIGAGNYSYVVFGRASGFDAEVDLSNLDGSNGFGLHRVDSGRLVINTVSPAGDFNGDGFDDVIVFFDTVLGKSDGYVVFGKSTGIDAMTELSSLDGSNGFHLKNISFRFSDAGDVNGDGFDDVIIGAGNYSYVVFGRASGFEAEMDLFELSENGFRVDALAPRDGFGSSVSAAGDVNGDGFDDVIIGAPGGAGSSYVVFGQASGFDAAVNLMSLNGALENGHLGSSVSGAGDVNGDGFDDLMVSAGGDIIYRGVGDTTYYTTSSGYVIFGSSDFTGLTAYLGTSGDDTLTGTPAAEIFYAREGKDTLISGGGADTIFGGTGRDTIRVSDPDFLLVDGGNDHSGFVEDDTLELDGGGMNLDLTAADHKVIDIETIDLSGTGDNILTLTAADVLDLSSSTDILTVKGDAGDRVAGLSSGWVDRGFKGELHMFSAQNEAVLMVADAVSTDFVDGGHRVISDLNGDNGFRLDGAAGHSSGGSVSNAGDVNGDGFDDVIIGATGAGGFSGSSYVVFGKASGFDATMNLSGLDGSNGFRLNGVANNDSSGVVSSAGDVNGDGFDDVIIGAPRADNNDLSSGSSYVVFGKASGFDATMNLSGLDGSNGFRLDGKVLREYSGLSVSNAGDVNGDGFDDVIIGAPGADPNNSHFDDEGSSYVVFGKASGFDAAMNLSTLDGSNGFRLDGELFRGSSGASVSAAGDVNGDGFGDVIIGASRGYGSSYVVFGNAAGFDAATNLSDLDGSNGFRMQGGTSDILAGSVSNAGDVNGDGFDDLIISTRGIRVGDYYYGYTNTRGGSYVVFGKESGFDAVMDLSILDGSDGFRLNEEGDYSGVSVSGAGDVNGDGFDDLIISDPDEQDSFGNAGPSSSYVMFGRASGFSAVADLSSLAGDEGFRLDGGRGVLVTSVSGAGDVNGDGFDDLIAGAPGADLNGKNSGSSYVIFGRSDFTGGPDFLGTPGNDVFTGTLAAESFVTFDGDDGMIGGGGADSFAGGAGDDVMQIADAGFVLIDGGTGFDTLELAGGGFNLNLSSAGDKMQSIEAIDMTGNGNHKLILSMQDVLNLSDEINTLRIKGDAGDSVAGLGSGWVDGGIQNGVRTYIQFDAVLQIDVAVSTDFVDDNAMSLFSLDGSNGFRLDGEAAHDESGRSVSNAGDVNGDGFDDVIVGAPLASSNSNYSGSSYVVFGQASGFNAAMSLSDLDGTNGFRLDGEAASDGSGRSVSSAGDVNGDGFDDLIVGSSYADPNGSLSGSSYVVFGKASGFDAAMNLFSLDGSNGFRLDGNAVYDRSGLSVSGAGDVNGDGFGDVIVGAYGADPSGNDSGSSYVIFGRASGFNAAMNLSSLDGSNGFRLDGETEHDESGRSVSSAGDVNGDGFDDVIITARYAFPHGYGSGSSYVVFGRASGFDAAMNLSGLDGSNGFRLDGVSVYDIPVSGGGDVNGDGFDDVIIGAPDADPNGSYSGFSYVVFGKASGFDATMDLSGLDGSNGFRLDGETEHDESGRSVSSAGDVNGDGFDDVIVDARDSSYVVFGRASGFDAVMNLSGLDGSDGFRIDRVTIDNFSLGSVSGAGDVNGDGFDDLIVGSPGANVNGANSGSSYVIFGRSDFTDGEMVDFPGTPGDDIFTGTKAAESFKGEAGNDRMIGRGGADSFDGGAGNDYIRILGDDFLFVDGGSGTDTLGLSSSGLNLDLPGVIDKIHGIETIALYGTGDNMLTLTAQDVIDLSGERNTLKIKGNAGDSVVGLSSGWTDGGVHGNFHTFTQGEAVLLIGVNVTTDFPVI</sequence>
<keyword evidence="3" id="KW-0378">Hydrolase</keyword>
<dbReference type="OrthoDB" id="480426at2"/>
<dbReference type="GO" id="GO:0016787">
    <property type="term" value="F:hydrolase activity"/>
    <property type="evidence" value="ECO:0007669"/>
    <property type="project" value="UniProtKB-KW"/>
</dbReference>
<dbReference type="InterPro" id="IPR001343">
    <property type="entry name" value="Hemolysn_Ca-bd"/>
</dbReference>
<evidence type="ECO:0000256" key="3">
    <source>
        <dbReference type="ARBA" id="ARBA00022801"/>
    </source>
</evidence>
<dbReference type="InterPro" id="IPR018511">
    <property type="entry name" value="Hemolysin-typ_Ca-bd_CS"/>
</dbReference>
<protein>
    <submittedName>
        <fullName evidence="6">FG-GAP repeat-containing protein</fullName>
    </submittedName>
</protein>
<feature type="region of interest" description="Disordered" evidence="5">
    <location>
        <begin position="1639"/>
        <end position="1658"/>
    </location>
</feature>
<dbReference type="RefSeq" id="WP_083381520.1">
    <property type="nucleotide sequence ID" value="NZ_FOFX01000048.1"/>
</dbReference>
<dbReference type="InterPro" id="IPR013519">
    <property type="entry name" value="Int_alpha_beta-p"/>
</dbReference>
<dbReference type="SUPFAM" id="SSF51120">
    <property type="entry name" value="beta-Roll"/>
    <property type="match status" value="1"/>
</dbReference>
<dbReference type="InterPro" id="IPR013517">
    <property type="entry name" value="FG-GAP"/>
</dbReference>
<dbReference type="Pfam" id="PF01839">
    <property type="entry name" value="FG-GAP"/>
    <property type="match status" value="17"/>
</dbReference>
<organism evidence="6 7">
    <name type="scientific">Nitrosomonas ureae</name>
    <dbReference type="NCBI Taxonomy" id="44577"/>
    <lineage>
        <taxon>Bacteria</taxon>
        <taxon>Pseudomonadati</taxon>
        <taxon>Pseudomonadota</taxon>
        <taxon>Betaproteobacteria</taxon>
        <taxon>Nitrosomonadales</taxon>
        <taxon>Nitrosomonadaceae</taxon>
        <taxon>Nitrosomonas</taxon>
    </lineage>
</organism>
<dbReference type="Gene3D" id="2.150.10.10">
    <property type="entry name" value="Serralysin-like metalloprotease, C-terminal"/>
    <property type="match status" value="2"/>
</dbReference>
<dbReference type="Gene3D" id="2.130.10.130">
    <property type="entry name" value="Integrin alpha, N-terminal"/>
    <property type="match status" value="11"/>
</dbReference>
<dbReference type="PRINTS" id="PR01185">
    <property type="entry name" value="INTEGRINA"/>
</dbReference>
<dbReference type="STRING" id="44577.ATY38_06225"/>
<accession>A0A1H9FRZ1</accession>
<evidence type="ECO:0000256" key="4">
    <source>
        <dbReference type="ARBA" id="ARBA00023180"/>
    </source>
</evidence>
<dbReference type="InterPro" id="IPR028994">
    <property type="entry name" value="Integrin_alpha_N"/>
</dbReference>
<keyword evidence="2" id="KW-0677">Repeat</keyword>
<evidence type="ECO:0000256" key="5">
    <source>
        <dbReference type="SAM" id="MobiDB-lite"/>
    </source>
</evidence>
<dbReference type="GO" id="GO:0007155">
    <property type="term" value="P:cell adhesion"/>
    <property type="evidence" value="ECO:0007669"/>
    <property type="project" value="InterPro"/>
</dbReference>
<dbReference type="PROSITE" id="PS51470">
    <property type="entry name" value="FG_GAP"/>
    <property type="match status" value="8"/>
</dbReference>
<dbReference type="InterPro" id="IPR000413">
    <property type="entry name" value="Integrin_alpha"/>
</dbReference>
<dbReference type="SMART" id="SM00191">
    <property type="entry name" value="Int_alpha"/>
    <property type="match status" value="19"/>
</dbReference>
<evidence type="ECO:0000256" key="2">
    <source>
        <dbReference type="ARBA" id="ARBA00022737"/>
    </source>
</evidence>
<gene>
    <name evidence="6" type="ORF">SAMN05421510_10481</name>
</gene>
<feature type="compositionally biased region" description="Basic and acidic residues" evidence="5">
    <location>
        <begin position="1640"/>
        <end position="1650"/>
    </location>
</feature>
<evidence type="ECO:0000313" key="6">
    <source>
        <dbReference type="EMBL" id="SEQ40664.1"/>
    </source>
</evidence>
<dbReference type="GO" id="GO:0008305">
    <property type="term" value="C:integrin complex"/>
    <property type="evidence" value="ECO:0007669"/>
    <property type="project" value="InterPro"/>
</dbReference>
<dbReference type="InterPro" id="IPR011049">
    <property type="entry name" value="Serralysin-like_metalloprot_C"/>
</dbReference>
<proteinExistence type="predicted"/>
<reference evidence="6 7" key="1">
    <citation type="submission" date="2016-10" db="EMBL/GenBank/DDBJ databases">
        <authorList>
            <person name="de Groot N.N."/>
        </authorList>
    </citation>
    <scope>NUCLEOTIDE SEQUENCE [LARGE SCALE GENOMIC DNA]</scope>
    <source>
        <strain evidence="6 7">Nm9</strain>
    </source>
</reference>